<dbReference type="AlphaFoldDB" id="A0A6M8SQB7"/>
<dbReference type="Proteomes" id="UP000504844">
    <property type="component" value="Chromosome"/>
</dbReference>
<name>A0A6M8SQB7_9NEIS</name>
<feature type="domain" description="KAP NTPase" evidence="1">
    <location>
        <begin position="33"/>
        <end position="271"/>
    </location>
</feature>
<sequence length="464" mass="52749">MGNDLIDKAGNFKTWKDTHQWDSCLLKREEYGKFLIDYLIEEKGGYVLNIDSEWGSGKTEMLKRLYVEAMARRNPSVYINAWISDFSNAPLQVVSSELVTQLSELNEVSGDYFDKVKGVLGKFLKHAAIHAAGVLAAKLGGEASDGKDLAKDLFDKEPKDFLNALTNDYNDQIAAIESIKNELEALGETLKTNSKCMLPIFIFVDELDRCRPSYAVELLESIKHFFNVPGFVFVVATDTEQIKHAIKVIYGNGFDSEKYLRRFFDRIASLPAPSMTDYINSKVINNETSNHFKLYPSNLKTTITQLAIVYELTLRDVDQLFTRLSSCLRAKKQTTPKGYPINVISLVSLLIEFSNHKEIYDLRIGNTGGKSIQALDFFINKKINEESARTVIADALSCEEKINATNDLGINHPRFNENFQLQHQRKNELIYKELANYSKKKNDNQIELNIQDYRNLVELSSSLK</sequence>
<dbReference type="InterPro" id="IPR011646">
    <property type="entry name" value="KAP_P-loop"/>
</dbReference>
<evidence type="ECO:0000313" key="3">
    <source>
        <dbReference type="Proteomes" id="UP000504844"/>
    </source>
</evidence>
<proteinExistence type="predicted"/>
<evidence type="ECO:0000313" key="2">
    <source>
        <dbReference type="EMBL" id="QKJ67452.1"/>
    </source>
</evidence>
<dbReference type="InterPro" id="IPR027417">
    <property type="entry name" value="P-loop_NTPase"/>
</dbReference>
<dbReference type="EMBL" id="CP054143">
    <property type="protein sequence ID" value="QKJ67452.1"/>
    <property type="molecule type" value="Genomic_DNA"/>
</dbReference>
<reference evidence="2 3" key="1">
    <citation type="submission" date="2020-05" db="EMBL/GenBank/DDBJ databases">
        <title>Complete genome sequence of Deefgea sp. D17.</title>
        <authorList>
            <person name="Bae J.-W."/>
            <person name="Han J.E."/>
        </authorList>
    </citation>
    <scope>NUCLEOTIDE SEQUENCE [LARGE SCALE GENOMIC DNA]</scope>
    <source>
        <strain evidence="2 3">D17</strain>
    </source>
</reference>
<dbReference type="RefSeq" id="WP_173533954.1">
    <property type="nucleotide sequence ID" value="NZ_CP054143.1"/>
</dbReference>
<organism evidence="2 3">
    <name type="scientific">Deefgea piscis</name>
    <dbReference type="NCBI Taxonomy" id="2739061"/>
    <lineage>
        <taxon>Bacteria</taxon>
        <taxon>Pseudomonadati</taxon>
        <taxon>Pseudomonadota</taxon>
        <taxon>Betaproteobacteria</taxon>
        <taxon>Neisseriales</taxon>
        <taxon>Chitinibacteraceae</taxon>
        <taxon>Deefgea</taxon>
    </lineage>
</organism>
<evidence type="ECO:0000259" key="1">
    <source>
        <dbReference type="Pfam" id="PF07693"/>
    </source>
</evidence>
<dbReference type="KEGG" id="dee:HQN60_12470"/>
<keyword evidence="3" id="KW-1185">Reference proteome</keyword>
<dbReference type="SUPFAM" id="SSF52540">
    <property type="entry name" value="P-loop containing nucleoside triphosphate hydrolases"/>
    <property type="match status" value="1"/>
</dbReference>
<accession>A0A6M8SQB7</accession>
<gene>
    <name evidence="2" type="ORF">HQN60_12470</name>
</gene>
<dbReference type="Pfam" id="PF07693">
    <property type="entry name" value="KAP_NTPase"/>
    <property type="match status" value="1"/>
</dbReference>
<protein>
    <recommendedName>
        <fullName evidence="1">KAP NTPase domain-containing protein</fullName>
    </recommendedName>
</protein>